<keyword evidence="7" id="KW-1185">Reference proteome</keyword>
<dbReference type="PANTHER" id="PTHR10250">
    <property type="entry name" value="MICROSOMAL GLUTATHIONE S-TRANSFERASE"/>
    <property type="match status" value="1"/>
</dbReference>
<protein>
    <submittedName>
        <fullName evidence="6">MAPEG family protein</fullName>
    </submittedName>
</protein>
<dbReference type="Pfam" id="PF01124">
    <property type="entry name" value="MAPEG"/>
    <property type="match status" value="1"/>
</dbReference>
<dbReference type="RefSeq" id="WP_261695017.1">
    <property type="nucleotide sequence ID" value="NZ_CP104694.1"/>
</dbReference>
<dbReference type="EMBL" id="CP104694">
    <property type="protein sequence ID" value="UXI68050.1"/>
    <property type="molecule type" value="Genomic_DNA"/>
</dbReference>
<dbReference type="PANTHER" id="PTHR10250:SF15">
    <property type="entry name" value="MICROSOMAL GLUTATHIONE S-TRANSFERASE-RELATED"/>
    <property type="match status" value="1"/>
</dbReference>
<comment type="subcellular location">
    <subcellularLocation>
        <location evidence="1">Membrane</location>
        <topology evidence="1">Multi-pass membrane protein</topology>
    </subcellularLocation>
</comment>
<proteinExistence type="predicted"/>
<dbReference type="Proteomes" id="UP001064632">
    <property type="component" value="Chromosome"/>
</dbReference>
<dbReference type="InterPro" id="IPR023352">
    <property type="entry name" value="MAPEG-like_dom_sf"/>
</dbReference>
<name>A0ABY6BI60_9GAMM</name>
<dbReference type="InterPro" id="IPR001129">
    <property type="entry name" value="Membr-assoc_MAPEG"/>
</dbReference>
<dbReference type="InterPro" id="IPR050997">
    <property type="entry name" value="MAPEG"/>
</dbReference>
<evidence type="ECO:0000256" key="5">
    <source>
        <dbReference type="SAM" id="Phobius"/>
    </source>
</evidence>
<keyword evidence="2 5" id="KW-0812">Transmembrane</keyword>
<evidence type="ECO:0000313" key="7">
    <source>
        <dbReference type="Proteomes" id="UP001064632"/>
    </source>
</evidence>
<feature type="transmembrane region" description="Helical" evidence="5">
    <location>
        <begin position="6"/>
        <end position="24"/>
    </location>
</feature>
<evidence type="ECO:0000313" key="6">
    <source>
        <dbReference type="EMBL" id="UXI68050.1"/>
    </source>
</evidence>
<accession>A0ABY6BI60</accession>
<evidence type="ECO:0000256" key="1">
    <source>
        <dbReference type="ARBA" id="ARBA00004141"/>
    </source>
</evidence>
<keyword evidence="3 5" id="KW-1133">Transmembrane helix</keyword>
<sequence>MLAHLPSLVVALTVFLLFGTVFMVGRARVRHGIKAPATSGHPDFDRVFRVQMNTLENAVAFLPSLWLATTYGSHAIAGIAGLVWVLARVWYAVTYAQDAAKRGPAFLVSMVALAVVLGTGVFGLLRAMIG</sequence>
<keyword evidence="4 5" id="KW-0472">Membrane</keyword>
<organism evidence="6 7">
    <name type="scientific">Tahibacter amnicola</name>
    <dbReference type="NCBI Taxonomy" id="2976241"/>
    <lineage>
        <taxon>Bacteria</taxon>
        <taxon>Pseudomonadati</taxon>
        <taxon>Pseudomonadota</taxon>
        <taxon>Gammaproteobacteria</taxon>
        <taxon>Lysobacterales</taxon>
        <taxon>Rhodanobacteraceae</taxon>
        <taxon>Tahibacter</taxon>
    </lineage>
</organism>
<gene>
    <name evidence="6" type="ORF">N4264_25545</name>
</gene>
<evidence type="ECO:0000256" key="4">
    <source>
        <dbReference type="ARBA" id="ARBA00023136"/>
    </source>
</evidence>
<reference evidence="6" key="1">
    <citation type="submission" date="2022-09" db="EMBL/GenBank/DDBJ databases">
        <title>Tahibacter sp. nov., isolated from a fresh water.</title>
        <authorList>
            <person name="Baek J.H."/>
            <person name="Lee J.K."/>
            <person name="Kim J.M."/>
            <person name="Jeon C.O."/>
        </authorList>
    </citation>
    <scope>NUCLEOTIDE SEQUENCE</scope>
    <source>
        <strain evidence="6">W38</strain>
    </source>
</reference>
<evidence type="ECO:0000256" key="2">
    <source>
        <dbReference type="ARBA" id="ARBA00022692"/>
    </source>
</evidence>
<dbReference type="SUPFAM" id="SSF161084">
    <property type="entry name" value="MAPEG domain-like"/>
    <property type="match status" value="1"/>
</dbReference>
<dbReference type="Gene3D" id="1.20.120.550">
    <property type="entry name" value="Membrane associated eicosanoid/glutathione metabolism-like domain"/>
    <property type="match status" value="1"/>
</dbReference>
<evidence type="ECO:0000256" key="3">
    <source>
        <dbReference type="ARBA" id="ARBA00022989"/>
    </source>
</evidence>
<feature type="transmembrane region" description="Helical" evidence="5">
    <location>
        <begin position="75"/>
        <end position="93"/>
    </location>
</feature>
<feature type="transmembrane region" description="Helical" evidence="5">
    <location>
        <begin position="105"/>
        <end position="125"/>
    </location>
</feature>